<feature type="compositionally biased region" description="Low complexity" evidence="1">
    <location>
        <begin position="158"/>
        <end position="169"/>
    </location>
</feature>
<dbReference type="Gene3D" id="3.60.15.10">
    <property type="entry name" value="Ribonuclease Z/Hydroxyacylglutathione hydrolase-like"/>
    <property type="match status" value="2"/>
</dbReference>
<dbReference type="OrthoDB" id="527344at2759"/>
<gene>
    <name evidence="2" type="ORF">GPECTOR_19g321</name>
</gene>
<evidence type="ECO:0000256" key="1">
    <source>
        <dbReference type="SAM" id="MobiDB-lite"/>
    </source>
</evidence>
<dbReference type="PANTHER" id="PTHR46018:SF2">
    <property type="entry name" value="ZINC PHOSPHODIESTERASE ELAC PROTEIN 1"/>
    <property type="match status" value="1"/>
</dbReference>
<feature type="region of interest" description="Disordered" evidence="1">
    <location>
        <begin position="72"/>
        <end position="95"/>
    </location>
</feature>
<sequence length="380" mass="40572">MHGDHCFGLGAALALLDEAKAASQTDPARQRNHVYGPPGLAELLRASLLVTGQAQQLRLPIMVTELVCSPASAHPPRPLGEALDSRQRGAQGRQAARAAAAAVTQGSAAAGGGGGILVQRLAPRLVRETPELQAAVEAVADRVDRLEEIWYPPRSHPAARGGLRAGSGSDSEADLYSSMDEDLDEQNSPLGSNGAPGWRRPFVAAEGLFWELPGCAGVEVRAAQLQHRVACWGYVFRERQPAQEGAKRRKVVVMGDTVSSRAIAPLAAGCDVLSHEATFAAGMEDKARIAQHSTGRMAGAFAAAVGARQLVLTHFSARYREGPKELETRSNRQATQRELEQQSWAVTGLIREAAEAFRRPGAIFAASDFYTHHVPVTNSY</sequence>
<reference evidence="3" key="1">
    <citation type="journal article" date="2016" name="Nat. Commun.">
        <title>The Gonium pectorale genome demonstrates co-option of cell cycle regulation during the evolution of multicellularity.</title>
        <authorList>
            <person name="Hanschen E.R."/>
            <person name="Marriage T.N."/>
            <person name="Ferris P.J."/>
            <person name="Hamaji T."/>
            <person name="Toyoda A."/>
            <person name="Fujiyama A."/>
            <person name="Neme R."/>
            <person name="Noguchi H."/>
            <person name="Minakuchi Y."/>
            <person name="Suzuki M."/>
            <person name="Kawai-Toyooka H."/>
            <person name="Smith D.R."/>
            <person name="Sparks H."/>
            <person name="Anderson J."/>
            <person name="Bakaric R."/>
            <person name="Luria V."/>
            <person name="Karger A."/>
            <person name="Kirschner M.W."/>
            <person name="Durand P.M."/>
            <person name="Michod R.E."/>
            <person name="Nozaki H."/>
            <person name="Olson B.J."/>
        </authorList>
    </citation>
    <scope>NUCLEOTIDE SEQUENCE [LARGE SCALE GENOMIC DNA]</scope>
    <source>
        <strain evidence="3">NIES-2863</strain>
    </source>
</reference>
<evidence type="ECO:0000313" key="3">
    <source>
        <dbReference type="Proteomes" id="UP000075714"/>
    </source>
</evidence>
<dbReference type="Proteomes" id="UP000075714">
    <property type="component" value="Unassembled WGS sequence"/>
</dbReference>
<dbReference type="AlphaFoldDB" id="A0A150GKI7"/>
<dbReference type="GO" id="GO:0042781">
    <property type="term" value="F:3'-tRNA processing endoribonuclease activity"/>
    <property type="evidence" value="ECO:0007669"/>
    <property type="project" value="TreeGrafter"/>
</dbReference>
<dbReference type="GO" id="GO:0005634">
    <property type="term" value="C:nucleus"/>
    <property type="evidence" value="ECO:0007669"/>
    <property type="project" value="TreeGrafter"/>
</dbReference>
<evidence type="ECO:0000313" key="2">
    <source>
        <dbReference type="EMBL" id="KXZ49870.1"/>
    </source>
</evidence>
<name>A0A150GKI7_GONPE</name>
<organism evidence="2 3">
    <name type="scientific">Gonium pectorale</name>
    <name type="common">Green alga</name>
    <dbReference type="NCBI Taxonomy" id="33097"/>
    <lineage>
        <taxon>Eukaryota</taxon>
        <taxon>Viridiplantae</taxon>
        <taxon>Chlorophyta</taxon>
        <taxon>core chlorophytes</taxon>
        <taxon>Chlorophyceae</taxon>
        <taxon>CS clade</taxon>
        <taxon>Chlamydomonadales</taxon>
        <taxon>Volvocaceae</taxon>
        <taxon>Gonium</taxon>
    </lineage>
</organism>
<feature type="region of interest" description="Disordered" evidence="1">
    <location>
        <begin position="157"/>
        <end position="196"/>
    </location>
</feature>
<dbReference type="STRING" id="33097.A0A150GKI7"/>
<accession>A0A150GKI7</accession>
<dbReference type="EMBL" id="LSYV01000020">
    <property type="protein sequence ID" value="KXZ49870.1"/>
    <property type="molecule type" value="Genomic_DNA"/>
</dbReference>
<proteinExistence type="predicted"/>
<keyword evidence="3" id="KW-1185">Reference proteome</keyword>
<protein>
    <recommendedName>
        <fullName evidence="4">Metallo-beta-lactamase domain-containing protein</fullName>
    </recommendedName>
</protein>
<dbReference type="PANTHER" id="PTHR46018">
    <property type="entry name" value="ZINC PHOSPHODIESTERASE ELAC PROTEIN 1"/>
    <property type="match status" value="1"/>
</dbReference>
<comment type="caution">
    <text evidence="2">The sequence shown here is derived from an EMBL/GenBank/DDBJ whole genome shotgun (WGS) entry which is preliminary data.</text>
</comment>
<evidence type="ECO:0008006" key="4">
    <source>
        <dbReference type="Google" id="ProtNLM"/>
    </source>
</evidence>
<dbReference type="InterPro" id="IPR036866">
    <property type="entry name" value="RibonucZ/Hydroxyglut_hydro"/>
</dbReference>
<dbReference type="SUPFAM" id="SSF56281">
    <property type="entry name" value="Metallo-hydrolase/oxidoreductase"/>
    <property type="match status" value="1"/>
</dbReference>